<name>A0A9X6NMD8_HYPEX</name>
<dbReference type="EMBL" id="MTYJ01000301">
    <property type="protein sequence ID" value="OWA53066.1"/>
    <property type="molecule type" value="Genomic_DNA"/>
</dbReference>
<feature type="chain" id="PRO_5040849858" evidence="1">
    <location>
        <begin position="21"/>
        <end position="409"/>
    </location>
</feature>
<keyword evidence="3" id="KW-1185">Reference proteome</keyword>
<evidence type="ECO:0000313" key="3">
    <source>
        <dbReference type="Proteomes" id="UP000192578"/>
    </source>
</evidence>
<reference evidence="3" key="1">
    <citation type="submission" date="2017-01" db="EMBL/GenBank/DDBJ databases">
        <title>Comparative genomics of anhydrobiosis in the tardigrade Hypsibius dujardini.</title>
        <authorList>
            <person name="Yoshida Y."/>
            <person name="Koutsovoulos G."/>
            <person name="Laetsch D."/>
            <person name="Stevens L."/>
            <person name="Kumar S."/>
            <person name="Horikawa D."/>
            <person name="Ishino K."/>
            <person name="Komine S."/>
            <person name="Tomita M."/>
            <person name="Blaxter M."/>
            <person name="Arakawa K."/>
        </authorList>
    </citation>
    <scope>NUCLEOTIDE SEQUENCE [LARGE SCALE GENOMIC DNA]</scope>
    <source>
        <strain evidence="3">Z151</strain>
    </source>
</reference>
<accession>A0A9X6NMD8</accession>
<sequence length="409" mass="42556">MRSLVINAVILIINTGAVLGFLQGRATCTTTYNRTASVTTSAFACSNCYRLTNAAANASCAATYCSKPTLVNTGTSSVVVPCNIVGDLVQGPQFIIPTPSTNYYVDVQVVSSSSQSAAGTTSYLSYNPITGYIQIGVAGPENIDVTQVYSVVLINRATGVASDPVYFTAKIYTCTMYIVGPKSFSVCVGLTTPYLGSYTNLSYTACNRELLTNGVQWDRFNPTTGVLTAVGAGPCTVARTFSPFVTAFTLPGDNDVCYINDRQTGNPEFFSRGGSKSLCVALRCITPGFGRFIPGNFYNAAQLNVFSTTYGIDALAPTGVADVAGCTIVAPATVPPRGATYCGTCLPIPASILSGAVGPAVADCTAADTFTQTLSVTGFAPSFQNGIVSGITVTYDSTCNSLDAFNVVC</sequence>
<keyword evidence="1" id="KW-0732">Signal</keyword>
<evidence type="ECO:0000313" key="2">
    <source>
        <dbReference type="EMBL" id="OWA53066.1"/>
    </source>
</evidence>
<proteinExistence type="predicted"/>
<feature type="signal peptide" evidence="1">
    <location>
        <begin position="1"/>
        <end position="20"/>
    </location>
</feature>
<organism evidence="2 3">
    <name type="scientific">Hypsibius exemplaris</name>
    <name type="common">Freshwater tardigrade</name>
    <dbReference type="NCBI Taxonomy" id="2072580"/>
    <lineage>
        <taxon>Eukaryota</taxon>
        <taxon>Metazoa</taxon>
        <taxon>Ecdysozoa</taxon>
        <taxon>Tardigrada</taxon>
        <taxon>Eutardigrada</taxon>
        <taxon>Parachela</taxon>
        <taxon>Hypsibioidea</taxon>
        <taxon>Hypsibiidae</taxon>
        <taxon>Hypsibius</taxon>
    </lineage>
</organism>
<comment type="caution">
    <text evidence="2">The sequence shown here is derived from an EMBL/GenBank/DDBJ whole genome shotgun (WGS) entry which is preliminary data.</text>
</comment>
<dbReference type="Proteomes" id="UP000192578">
    <property type="component" value="Unassembled WGS sequence"/>
</dbReference>
<dbReference type="AlphaFoldDB" id="A0A9X6NMD8"/>
<gene>
    <name evidence="2" type="ORF">BV898_17501</name>
</gene>
<protein>
    <submittedName>
        <fullName evidence="2">Uncharacterized protein</fullName>
    </submittedName>
</protein>
<evidence type="ECO:0000256" key="1">
    <source>
        <dbReference type="SAM" id="SignalP"/>
    </source>
</evidence>